<keyword evidence="1" id="KW-1133">Transmembrane helix</keyword>
<reference evidence="2" key="1">
    <citation type="journal article" date="2015" name="Nature">
        <title>Complex archaea that bridge the gap between prokaryotes and eukaryotes.</title>
        <authorList>
            <person name="Spang A."/>
            <person name="Saw J.H."/>
            <person name="Jorgensen S.L."/>
            <person name="Zaremba-Niedzwiedzka K."/>
            <person name="Martijn J."/>
            <person name="Lind A.E."/>
            <person name="van Eijk R."/>
            <person name="Schleper C."/>
            <person name="Guy L."/>
            <person name="Ettema T.J."/>
        </authorList>
    </citation>
    <scope>NUCLEOTIDE SEQUENCE</scope>
</reference>
<gene>
    <name evidence="2" type="ORF">LCGC14_0759640</name>
</gene>
<proteinExistence type="predicted"/>
<dbReference type="AlphaFoldDB" id="A0A0F9Q1L6"/>
<protein>
    <submittedName>
        <fullName evidence="2">Uncharacterized protein</fullName>
    </submittedName>
</protein>
<evidence type="ECO:0000256" key="1">
    <source>
        <dbReference type="SAM" id="Phobius"/>
    </source>
</evidence>
<accession>A0A0F9Q1L6</accession>
<dbReference type="EMBL" id="LAZR01001868">
    <property type="protein sequence ID" value="KKN37820.1"/>
    <property type="molecule type" value="Genomic_DNA"/>
</dbReference>
<feature type="transmembrane region" description="Helical" evidence="1">
    <location>
        <begin position="37"/>
        <end position="58"/>
    </location>
</feature>
<keyword evidence="1" id="KW-0812">Transmembrane</keyword>
<feature type="transmembrane region" description="Helical" evidence="1">
    <location>
        <begin position="6"/>
        <end position="25"/>
    </location>
</feature>
<name>A0A0F9Q1L6_9ZZZZ</name>
<organism evidence="2">
    <name type="scientific">marine sediment metagenome</name>
    <dbReference type="NCBI Taxonomy" id="412755"/>
    <lineage>
        <taxon>unclassified sequences</taxon>
        <taxon>metagenomes</taxon>
        <taxon>ecological metagenomes</taxon>
    </lineage>
</organism>
<keyword evidence="1" id="KW-0472">Membrane</keyword>
<comment type="caution">
    <text evidence="2">The sequence shown here is derived from an EMBL/GenBank/DDBJ whole genome shotgun (WGS) entry which is preliminary data.</text>
</comment>
<evidence type="ECO:0000313" key="2">
    <source>
        <dbReference type="EMBL" id="KKN37820.1"/>
    </source>
</evidence>
<sequence length="90" mass="9369">MDFLSMLGVIGGSMLFGTIKSYTGILDGKIGSVIKPLQPALLTLAGIGLPMAAQALGITDIDPAMFITAPTTTIAMVTMREGMLRARGKK</sequence>